<evidence type="ECO:0000259" key="7">
    <source>
        <dbReference type="Pfam" id="PF02784"/>
    </source>
</evidence>
<dbReference type="InterPro" id="IPR002986">
    <property type="entry name" value="DAP_deCOOHase_LysA"/>
</dbReference>
<protein>
    <submittedName>
        <fullName evidence="8">Diaminopimelate decarboxylase</fullName>
    </submittedName>
</protein>
<feature type="active site" description="Proton donor" evidence="6">
    <location>
        <position position="356"/>
    </location>
</feature>
<dbReference type="RefSeq" id="WP_141820871.1">
    <property type="nucleotide sequence ID" value="NZ_BAAAIL010000005.1"/>
</dbReference>
<organism evidence="8 9">
    <name type="scientific">Ornithinimicrobium humiphilum</name>
    <dbReference type="NCBI Taxonomy" id="125288"/>
    <lineage>
        <taxon>Bacteria</taxon>
        <taxon>Bacillati</taxon>
        <taxon>Actinomycetota</taxon>
        <taxon>Actinomycetes</taxon>
        <taxon>Micrococcales</taxon>
        <taxon>Ornithinimicrobiaceae</taxon>
        <taxon>Ornithinimicrobium</taxon>
    </lineage>
</organism>
<dbReference type="Proteomes" id="UP000315133">
    <property type="component" value="Unassembled WGS sequence"/>
</dbReference>
<evidence type="ECO:0000256" key="1">
    <source>
        <dbReference type="ARBA" id="ARBA00001933"/>
    </source>
</evidence>
<dbReference type="PANTHER" id="PTHR43727">
    <property type="entry name" value="DIAMINOPIMELATE DECARBOXYLASE"/>
    <property type="match status" value="1"/>
</dbReference>
<comment type="cofactor">
    <cofactor evidence="1 6">
        <name>pyridoxal 5'-phosphate</name>
        <dbReference type="ChEBI" id="CHEBI:597326"/>
    </cofactor>
</comment>
<keyword evidence="5" id="KW-0456">Lyase</keyword>
<proteinExistence type="predicted"/>
<gene>
    <name evidence="8" type="ORF">FB476_3039</name>
</gene>
<keyword evidence="4" id="KW-0457">Lysine biosynthesis</keyword>
<evidence type="ECO:0000256" key="2">
    <source>
        <dbReference type="ARBA" id="ARBA00022793"/>
    </source>
</evidence>
<dbReference type="PRINTS" id="PR01181">
    <property type="entry name" value="DAPDCRBXLASE"/>
</dbReference>
<dbReference type="GO" id="GO:0009089">
    <property type="term" value="P:lysine biosynthetic process via diaminopimelate"/>
    <property type="evidence" value="ECO:0007669"/>
    <property type="project" value="InterPro"/>
</dbReference>
<comment type="caution">
    <text evidence="8">The sequence shown here is derived from an EMBL/GenBank/DDBJ whole genome shotgun (WGS) entry which is preliminary data.</text>
</comment>
<dbReference type="InterPro" id="IPR029066">
    <property type="entry name" value="PLP-binding_barrel"/>
</dbReference>
<evidence type="ECO:0000313" key="8">
    <source>
        <dbReference type="EMBL" id="TQM91300.1"/>
    </source>
</evidence>
<keyword evidence="2" id="KW-0210">Decarboxylase</keyword>
<dbReference type="PANTHER" id="PTHR43727:SF2">
    <property type="entry name" value="GROUP IV DECARBOXYLASE"/>
    <property type="match status" value="1"/>
</dbReference>
<dbReference type="InterPro" id="IPR000183">
    <property type="entry name" value="Orn/DAP/Arg_de-COase"/>
</dbReference>
<feature type="modified residue" description="N6-(pyridoxal phosphate)lysine" evidence="6">
    <location>
        <position position="59"/>
    </location>
</feature>
<keyword evidence="3 6" id="KW-0663">Pyridoxal phosphate</keyword>
<dbReference type="PRINTS" id="PR01179">
    <property type="entry name" value="ODADCRBXLASE"/>
</dbReference>
<dbReference type="GO" id="GO:0008836">
    <property type="term" value="F:diaminopimelate decarboxylase activity"/>
    <property type="evidence" value="ECO:0007669"/>
    <property type="project" value="InterPro"/>
</dbReference>
<dbReference type="Gene3D" id="3.20.20.10">
    <property type="entry name" value="Alanine racemase"/>
    <property type="match status" value="1"/>
</dbReference>
<keyword evidence="9" id="KW-1185">Reference proteome</keyword>
<evidence type="ECO:0000256" key="4">
    <source>
        <dbReference type="ARBA" id="ARBA00023154"/>
    </source>
</evidence>
<dbReference type="Gene3D" id="2.40.37.10">
    <property type="entry name" value="Lyase, Ornithine Decarboxylase, Chain A, domain 1"/>
    <property type="match status" value="1"/>
</dbReference>
<accession>A0A543K8A0</accession>
<dbReference type="InterPro" id="IPR009006">
    <property type="entry name" value="Ala_racemase/Decarboxylase_C"/>
</dbReference>
<evidence type="ECO:0000256" key="6">
    <source>
        <dbReference type="PIRSR" id="PIRSR600183-50"/>
    </source>
</evidence>
<dbReference type="EMBL" id="VFPU01000002">
    <property type="protein sequence ID" value="TQM91300.1"/>
    <property type="molecule type" value="Genomic_DNA"/>
</dbReference>
<evidence type="ECO:0000313" key="9">
    <source>
        <dbReference type="Proteomes" id="UP000315133"/>
    </source>
</evidence>
<evidence type="ECO:0000256" key="5">
    <source>
        <dbReference type="ARBA" id="ARBA00023239"/>
    </source>
</evidence>
<keyword evidence="4" id="KW-0028">Amino-acid biosynthesis</keyword>
<dbReference type="SUPFAM" id="SSF50621">
    <property type="entry name" value="Alanine racemase C-terminal domain-like"/>
    <property type="match status" value="1"/>
</dbReference>
<evidence type="ECO:0000256" key="3">
    <source>
        <dbReference type="ARBA" id="ARBA00022898"/>
    </source>
</evidence>
<feature type="domain" description="Orn/DAP/Arg decarboxylase 2 N-terminal" evidence="7">
    <location>
        <begin position="37"/>
        <end position="282"/>
    </location>
</feature>
<sequence length="419" mass="44322">MILAPSTLDLFAFGEDRLLELTEQHPTAFFAYDLDAARRRFRRLRALLPGRVRLAYAVKSNPGLPLLETFAAEGAWFDCASAGEVSAVLAAGGTGSGMVVAGPAKSERDLQAALFAGARIQVDGIEDVERLHTLHSGAQPLRVSVRVNPASGITETATIIGGGGPSAFGVDEEELDAFLAEAARYDRVRVTGLQVFAASNELDAGRLLDNHRTALRIGRHLHEAHGIDLDLIDVGGGLGVRYAAAQPNLDLRALGAGLERVLAENPWFGGELLLEPGRWLSAPTGVYCARVVRTKVSRGERFVMLEGGINHLLRPLMTGQSFPTLAVRPGVGVIGGRSASGQGGELVPTTLAGPLCTSLDRVGNGDLPEDLRPGDVVVFGQAGAYASTQAMTHFLSHRPPEQVWVQDRAVVSVAPVVSA</sequence>
<reference evidence="8 9" key="1">
    <citation type="submission" date="2019-06" db="EMBL/GenBank/DDBJ databases">
        <title>Sequencing the genomes of 1000 actinobacteria strains.</title>
        <authorList>
            <person name="Klenk H.-P."/>
        </authorList>
    </citation>
    <scope>NUCLEOTIDE SEQUENCE [LARGE SCALE GENOMIC DNA]</scope>
    <source>
        <strain evidence="8 9">DSM 12362</strain>
    </source>
</reference>
<dbReference type="OrthoDB" id="9802241at2"/>
<dbReference type="InterPro" id="IPR022644">
    <property type="entry name" value="De-COase2_N"/>
</dbReference>
<dbReference type="AlphaFoldDB" id="A0A543K8A0"/>
<dbReference type="Pfam" id="PF02784">
    <property type="entry name" value="Orn_Arg_deC_N"/>
    <property type="match status" value="1"/>
</dbReference>
<name>A0A543K8A0_9MICO</name>
<dbReference type="SUPFAM" id="SSF51419">
    <property type="entry name" value="PLP-binding barrel"/>
    <property type="match status" value="1"/>
</dbReference>